<comment type="caution">
    <text evidence="2">The sequence shown here is derived from an EMBL/GenBank/DDBJ whole genome shotgun (WGS) entry which is preliminary data.</text>
</comment>
<evidence type="ECO:0000313" key="3">
    <source>
        <dbReference type="Proteomes" id="UP001558613"/>
    </source>
</evidence>
<feature type="region of interest" description="Disordered" evidence="1">
    <location>
        <begin position="89"/>
        <end position="117"/>
    </location>
</feature>
<proteinExistence type="predicted"/>
<dbReference type="Proteomes" id="UP001558613">
    <property type="component" value="Unassembled WGS sequence"/>
</dbReference>
<organism evidence="2 3">
    <name type="scientific">Cirrhinus molitorella</name>
    <name type="common">mud carp</name>
    <dbReference type="NCBI Taxonomy" id="172907"/>
    <lineage>
        <taxon>Eukaryota</taxon>
        <taxon>Metazoa</taxon>
        <taxon>Chordata</taxon>
        <taxon>Craniata</taxon>
        <taxon>Vertebrata</taxon>
        <taxon>Euteleostomi</taxon>
        <taxon>Actinopterygii</taxon>
        <taxon>Neopterygii</taxon>
        <taxon>Teleostei</taxon>
        <taxon>Ostariophysi</taxon>
        <taxon>Cypriniformes</taxon>
        <taxon>Cyprinidae</taxon>
        <taxon>Labeoninae</taxon>
        <taxon>Labeonini</taxon>
        <taxon>Cirrhinus</taxon>
    </lineage>
</organism>
<gene>
    <name evidence="2" type="ORF">QQF64_035315</name>
</gene>
<feature type="compositionally biased region" description="Basic and acidic residues" evidence="1">
    <location>
        <begin position="30"/>
        <end position="47"/>
    </location>
</feature>
<dbReference type="EMBL" id="JAYMGO010000004">
    <property type="protein sequence ID" value="KAL1275692.1"/>
    <property type="molecule type" value="Genomic_DNA"/>
</dbReference>
<evidence type="ECO:0000256" key="1">
    <source>
        <dbReference type="SAM" id="MobiDB-lite"/>
    </source>
</evidence>
<name>A0ABR3NFQ2_9TELE</name>
<feature type="region of interest" description="Disordered" evidence="1">
    <location>
        <begin position="26"/>
        <end position="73"/>
    </location>
</feature>
<evidence type="ECO:0000313" key="2">
    <source>
        <dbReference type="EMBL" id="KAL1275692.1"/>
    </source>
</evidence>
<accession>A0ABR3NFQ2</accession>
<keyword evidence="3" id="KW-1185">Reference proteome</keyword>
<sequence length="117" mass="13019">MRPCSVPLIRTVPARLVNTIKSPPLITKPKKLEFRLPSVHNHEKSENDENSNQQNTGGRKKERASRYRSAPHAVKTPFVTTVLDYEIRSTSSRGEASGGEQMTADDKGICFTPSRSP</sequence>
<reference evidence="2 3" key="1">
    <citation type="submission" date="2023-09" db="EMBL/GenBank/DDBJ databases">
        <authorList>
            <person name="Wang M."/>
        </authorList>
    </citation>
    <scope>NUCLEOTIDE SEQUENCE [LARGE SCALE GENOMIC DNA]</scope>
    <source>
        <strain evidence="2">GT-2023</strain>
        <tissue evidence="2">Liver</tissue>
    </source>
</reference>
<protein>
    <submittedName>
        <fullName evidence="2">Uncharacterized protein</fullName>
    </submittedName>
</protein>